<feature type="signal peptide" evidence="4">
    <location>
        <begin position="1"/>
        <end position="22"/>
    </location>
</feature>
<protein>
    <submittedName>
        <fullName evidence="6">ABC transporter substrate-binding protein</fullName>
    </submittedName>
</protein>
<evidence type="ECO:0000259" key="5">
    <source>
        <dbReference type="Pfam" id="PF00496"/>
    </source>
</evidence>
<evidence type="ECO:0000313" key="7">
    <source>
        <dbReference type="Proteomes" id="UP001431532"/>
    </source>
</evidence>
<evidence type="ECO:0000256" key="2">
    <source>
        <dbReference type="ARBA" id="ARBA00022448"/>
    </source>
</evidence>
<dbReference type="CDD" id="cd00995">
    <property type="entry name" value="PBP2_NikA_DppA_OppA_like"/>
    <property type="match status" value="1"/>
</dbReference>
<dbReference type="Gene3D" id="3.40.190.10">
    <property type="entry name" value="Periplasmic binding protein-like II"/>
    <property type="match status" value="1"/>
</dbReference>
<dbReference type="Proteomes" id="UP001431532">
    <property type="component" value="Unassembled WGS sequence"/>
</dbReference>
<dbReference type="PANTHER" id="PTHR30290">
    <property type="entry name" value="PERIPLASMIC BINDING COMPONENT OF ABC TRANSPORTER"/>
    <property type="match status" value="1"/>
</dbReference>
<dbReference type="InterPro" id="IPR039424">
    <property type="entry name" value="SBP_5"/>
</dbReference>
<gene>
    <name evidence="6" type="ORF">QJ521_03075</name>
</gene>
<dbReference type="GO" id="GO:0015833">
    <property type="term" value="P:peptide transport"/>
    <property type="evidence" value="ECO:0007669"/>
    <property type="project" value="TreeGrafter"/>
</dbReference>
<proteinExistence type="inferred from homology"/>
<organism evidence="6 7">
    <name type="scientific">Peloplasma aerotolerans</name>
    <dbReference type="NCBI Taxonomy" id="3044389"/>
    <lineage>
        <taxon>Bacteria</taxon>
        <taxon>Bacillati</taxon>
        <taxon>Mycoplasmatota</taxon>
        <taxon>Mollicutes</taxon>
        <taxon>Acholeplasmatales</taxon>
        <taxon>Acholeplasmataceae</taxon>
        <taxon>Peloplasma</taxon>
    </lineage>
</organism>
<dbReference type="AlphaFoldDB" id="A0AAW6U8V8"/>
<feature type="chain" id="PRO_5043409164" evidence="4">
    <location>
        <begin position="23"/>
        <end position="619"/>
    </location>
</feature>
<evidence type="ECO:0000313" key="6">
    <source>
        <dbReference type="EMBL" id="MDI6452538.1"/>
    </source>
</evidence>
<keyword evidence="2" id="KW-0813">Transport</keyword>
<name>A0AAW6U8V8_9MOLU</name>
<comment type="caution">
    <text evidence="6">The sequence shown here is derived from an EMBL/GenBank/DDBJ whole genome shotgun (WGS) entry which is preliminary data.</text>
</comment>
<feature type="domain" description="Solute-binding protein family 5" evidence="5">
    <location>
        <begin position="89"/>
        <end position="421"/>
    </location>
</feature>
<dbReference type="PANTHER" id="PTHR30290:SF9">
    <property type="entry name" value="OLIGOPEPTIDE-BINDING PROTEIN APPA"/>
    <property type="match status" value="1"/>
</dbReference>
<evidence type="ECO:0000256" key="1">
    <source>
        <dbReference type="ARBA" id="ARBA00005695"/>
    </source>
</evidence>
<dbReference type="Pfam" id="PF00496">
    <property type="entry name" value="SBP_bac_5"/>
    <property type="match status" value="1"/>
</dbReference>
<reference evidence="6" key="1">
    <citation type="submission" date="2023-05" db="EMBL/GenBank/DDBJ databases">
        <title>Mariniplasma microaerophilum sp. nov., a novel anaerobic mollicute isolated from terrestrial mud volcano, Taman Peninsula, Russia.</title>
        <authorList>
            <person name="Khomyakova M.A."/>
            <person name="Merkel A.Y."/>
            <person name="Slobodkin A.I."/>
        </authorList>
    </citation>
    <scope>NUCLEOTIDE SEQUENCE</scope>
    <source>
        <strain evidence="6">M4Ah</strain>
    </source>
</reference>
<dbReference type="EMBL" id="JASCXW010000006">
    <property type="protein sequence ID" value="MDI6452538.1"/>
    <property type="molecule type" value="Genomic_DNA"/>
</dbReference>
<dbReference type="RefSeq" id="WP_282838954.1">
    <property type="nucleotide sequence ID" value="NZ_JASCXW010000006.1"/>
</dbReference>
<evidence type="ECO:0000256" key="4">
    <source>
        <dbReference type="SAM" id="SignalP"/>
    </source>
</evidence>
<dbReference type="GO" id="GO:1904680">
    <property type="term" value="F:peptide transmembrane transporter activity"/>
    <property type="evidence" value="ECO:0007669"/>
    <property type="project" value="TreeGrafter"/>
</dbReference>
<comment type="similarity">
    <text evidence="1">Belongs to the bacterial solute-binding protein 5 family.</text>
</comment>
<dbReference type="Gene3D" id="3.10.105.10">
    <property type="entry name" value="Dipeptide-binding Protein, Domain 3"/>
    <property type="match status" value="1"/>
</dbReference>
<accession>A0AAW6U8V8</accession>
<evidence type="ECO:0000256" key="3">
    <source>
        <dbReference type="ARBA" id="ARBA00022729"/>
    </source>
</evidence>
<dbReference type="SUPFAM" id="SSF53850">
    <property type="entry name" value="Periplasmic binding protein-like II"/>
    <property type="match status" value="1"/>
</dbReference>
<keyword evidence="3 4" id="KW-0732">Signal</keyword>
<sequence length="619" mass="70735">MKSICRKTMMIVILVFATFTFAQCKSDHHQTLVVGAAEISGSFMVGFGNNKYDGWVKDLIHGYETYTITEHGEIILNETVVETVTTSLASNGDKTYTFIIHDDLKWSDGEKVTASDYVFSLLLQASKEWITAGASSTLGESLVGYEEYRLDVTSANTRFHGVKLINEFSFSLTIKGELLPYFYETLHVAVSPLPRHVLAPEEAIIDSNNQGTRISVEGFDLVPSISKIGGYRYVPTVTCGPYRFISFIDQVVTLEKNDYFKGNVYGDTPSIKNIIIKKVNQTLDVDLVIEGEIDLVVDVIEGSKIQAAEASLATNTNYYSRNGYGVLVMQAHFGPTQDYKVRQAIAYLANRESFLNHILDGYGSLTYSEYSFAQWMYIRSEAWIDENINQYAYSLDDANNNLDETDWIYESDGTTPFDTGKALVDSEYYRHNENGEVLKINHLSTPNCSVNNFVLFDDSIQKAGILYEYIERSFDTLLDHYYYAYELEESEKLYHVFSLATNFTVVYDPYYSWHTDFLGTWRNGHQLEDSPENPAALLNEENGLMTLDELTVAMRELDPNDKETYLELWRKYQIRWNTLIPNVPLYSNQYYDIFNSKLQGVESTPYWNWALMINNITFS</sequence>
<keyword evidence="7" id="KW-1185">Reference proteome</keyword>
<dbReference type="InterPro" id="IPR000914">
    <property type="entry name" value="SBP_5_dom"/>
</dbReference>